<dbReference type="SUPFAM" id="SSF46689">
    <property type="entry name" value="Homeodomain-like"/>
    <property type="match status" value="1"/>
</dbReference>
<dbReference type="InterPro" id="IPR009057">
    <property type="entry name" value="Homeodomain-like_sf"/>
</dbReference>
<evidence type="ECO:0000256" key="2">
    <source>
        <dbReference type="PROSITE-ProRule" id="PRU00335"/>
    </source>
</evidence>
<dbReference type="InterPro" id="IPR013573">
    <property type="entry name" value="Tscrpt_reg_YcdC_C"/>
</dbReference>
<name>V2TGC9_9GAMM</name>
<dbReference type="STRING" id="1392540.P256_02513"/>
<evidence type="ECO:0000256" key="1">
    <source>
        <dbReference type="ARBA" id="ARBA00023125"/>
    </source>
</evidence>
<feature type="DNA-binding region" description="H-T-H motif" evidence="2">
    <location>
        <begin position="33"/>
        <end position="52"/>
    </location>
</feature>
<dbReference type="AlphaFoldDB" id="V2TGC9"/>
<dbReference type="InterPro" id="IPR001647">
    <property type="entry name" value="HTH_TetR"/>
</dbReference>
<dbReference type="Pfam" id="PF08362">
    <property type="entry name" value="TetR_C_3"/>
    <property type="match status" value="1"/>
</dbReference>
<gene>
    <name evidence="4" type="ORF">P256_02513</name>
</gene>
<dbReference type="InterPro" id="IPR036271">
    <property type="entry name" value="Tet_transcr_reg_TetR-rel_C_sf"/>
</dbReference>
<feature type="domain" description="HTH tetR-type" evidence="3">
    <location>
        <begin position="10"/>
        <end position="70"/>
    </location>
</feature>
<dbReference type="PANTHER" id="PTHR30328:SF54">
    <property type="entry name" value="HTH-TYPE TRANSCRIPTIONAL REPRESSOR SCO4008"/>
    <property type="match status" value="1"/>
</dbReference>
<reference evidence="4 5" key="1">
    <citation type="submission" date="2013-10" db="EMBL/GenBank/DDBJ databases">
        <title>The Genome Sequence of Acinetobacter nectaris CIP 110549.</title>
        <authorList>
            <consortium name="The Broad Institute Genomics Platform"/>
            <consortium name="The Broad Institute Genome Sequencing Center for Infectious Disease"/>
            <person name="Cerqueira G."/>
            <person name="Feldgarden M."/>
            <person name="Courvalin P."/>
            <person name="Grillot-Courvalin C."/>
            <person name="Clermont D."/>
            <person name="Rocha E."/>
            <person name="Yoon E.-J."/>
            <person name="Nemec A."/>
            <person name="Young S.K."/>
            <person name="Zeng Q."/>
            <person name="Gargeya S."/>
            <person name="Fitzgerald M."/>
            <person name="Abouelleil A."/>
            <person name="Alvarado L."/>
            <person name="Berlin A.M."/>
            <person name="Chapman S.B."/>
            <person name="Gainer-Dewar J."/>
            <person name="Goldberg J."/>
            <person name="Gnerre S."/>
            <person name="Griggs A."/>
            <person name="Gujja S."/>
            <person name="Hansen M."/>
            <person name="Howarth C."/>
            <person name="Imamovic A."/>
            <person name="Ireland A."/>
            <person name="Larimer J."/>
            <person name="McCowan C."/>
            <person name="Murphy C."/>
            <person name="Pearson M."/>
            <person name="Poon T.W."/>
            <person name="Priest M."/>
            <person name="Roberts A."/>
            <person name="Saif S."/>
            <person name="Shea T."/>
            <person name="Sykes S."/>
            <person name="Wortman J."/>
            <person name="Nusbaum C."/>
            <person name="Birren B."/>
        </authorList>
    </citation>
    <scope>NUCLEOTIDE SEQUENCE [LARGE SCALE GENOMIC DNA]</scope>
    <source>
        <strain evidence="4 5">CIP 110549</strain>
    </source>
</reference>
<dbReference type="SUPFAM" id="SSF48498">
    <property type="entry name" value="Tetracyclin repressor-like, C-terminal domain"/>
    <property type="match status" value="1"/>
</dbReference>
<evidence type="ECO:0000313" key="4">
    <source>
        <dbReference type="EMBL" id="ESK36601.1"/>
    </source>
</evidence>
<dbReference type="PANTHER" id="PTHR30328">
    <property type="entry name" value="TRANSCRIPTIONAL REPRESSOR"/>
    <property type="match status" value="1"/>
</dbReference>
<dbReference type="PROSITE" id="PS50977">
    <property type="entry name" value="HTH_TETR_2"/>
    <property type="match status" value="1"/>
</dbReference>
<evidence type="ECO:0000313" key="5">
    <source>
        <dbReference type="Proteomes" id="UP000023785"/>
    </source>
</evidence>
<dbReference type="GO" id="GO:0045892">
    <property type="term" value="P:negative regulation of DNA-templated transcription"/>
    <property type="evidence" value="ECO:0007669"/>
    <property type="project" value="InterPro"/>
</dbReference>
<keyword evidence="5" id="KW-1185">Reference proteome</keyword>
<dbReference type="eggNOG" id="COG1309">
    <property type="taxonomic scope" value="Bacteria"/>
</dbReference>
<dbReference type="GO" id="GO:0003677">
    <property type="term" value="F:DNA binding"/>
    <property type="evidence" value="ECO:0007669"/>
    <property type="project" value="UniProtKB-UniRule"/>
</dbReference>
<dbReference type="HOGENOM" id="CLU_069356_1_0_6"/>
<dbReference type="Gene3D" id="1.10.357.10">
    <property type="entry name" value="Tetracycline Repressor, domain 2"/>
    <property type="match status" value="1"/>
</dbReference>
<protein>
    <recommendedName>
        <fullName evidence="3">HTH tetR-type domain-containing protein</fullName>
    </recommendedName>
</protein>
<keyword evidence="1 2" id="KW-0238">DNA-binding</keyword>
<organism evidence="4 5">
    <name type="scientific">Acinetobacter nectaris CIP 110549</name>
    <dbReference type="NCBI Taxonomy" id="1392540"/>
    <lineage>
        <taxon>Bacteria</taxon>
        <taxon>Pseudomonadati</taxon>
        <taxon>Pseudomonadota</taxon>
        <taxon>Gammaproteobacteria</taxon>
        <taxon>Moraxellales</taxon>
        <taxon>Moraxellaceae</taxon>
        <taxon>Acinetobacter</taxon>
    </lineage>
</organism>
<dbReference type="Proteomes" id="UP000023785">
    <property type="component" value="Unassembled WGS sequence"/>
</dbReference>
<accession>V2TGC9</accession>
<dbReference type="EMBL" id="AYER01000013">
    <property type="protein sequence ID" value="ESK36601.1"/>
    <property type="molecule type" value="Genomic_DNA"/>
</dbReference>
<dbReference type="Pfam" id="PF00440">
    <property type="entry name" value="TetR_N"/>
    <property type="match status" value="1"/>
</dbReference>
<dbReference type="Gene3D" id="1.10.10.60">
    <property type="entry name" value="Homeodomain-like"/>
    <property type="match status" value="1"/>
</dbReference>
<dbReference type="RefSeq" id="WP_023274117.1">
    <property type="nucleotide sequence ID" value="NZ_KI530739.1"/>
</dbReference>
<evidence type="ECO:0000259" key="3">
    <source>
        <dbReference type="PROSITE" id="PS50977"/>
    </source>
</evidence>
<dbReference type="PATRIC" id="fig|1392540.3.peg.2422"/>
<sequence length="205" mass="23655">MKKTDDSLATLKNKQILKAALTVFSTYGLQGANLEKIAETANVSKSNLFYYFESKEELYVAVLSSVLEEWLSPLDCFTENSEPKEVLTQYIEMKYEISKRNPQASRLYALEMIQGAPYLTHILKKHLKPRVRKKVKIIYTWIEQGKIKDISPLHLILHIWAVTQHYADFETQIHLISGHSLKNKNFKATALETTKMLLIDNLIKP</sequence>
<dbReference type="PRINTS" id="PR00455">
    <property type="entry name" value="HTHTETR"/>
</dbReference>
<dbReference type="InterPro" id="IPR050109">
    <property type="entry name" value="HTH-type_TetR-like_transc_reg"/>
</dbReference>
<dbReference type="OrthoDB" id="6860332at2"/>
<proteinExistence type="predicted"/>
<comment type="caution">
    <text evidence="4">The sequence shown here is derived from an EMBL/GenBank/DDBJ whole genome shotgun (WGS) entry which is preliminary data.</text>
</comment>